<dbReference type="Pfam" id="PF18348">
    <property type="entry name" value="SH3_16"/>
    <property type="match status" value="1"/>
</dbReference>
<evidence type="ECO:0000256" key="3">
    <source>
        <dbReference type="ARBA" id="ARBA00022801"/>
    </source>
</evidence>
<evidence type="ECO:0000313" key="6">
    <source>
        <dbReference type="EMBL" id="MBP3193131.1"/>
    </source>
</evidence>
<dbReference type="GO" id="GO:0008234">
    <property type="term" value="F:cysteine-type peptidase activity"/>
    <property type="evidence" value="ECO:0007669"/>
    <property type="project" value="UniProtKB-KW"/>
</dbReference>
<keyword evidence="7" id="KW-1185">Reference proteome</keyword>
<dbReference type="RefSeq" id="WP_210512462.1">
    <property type="nucleotide sequence ID" value="NZ_JAFIDN010000008.1"/>
</dbReference>
<feature type="domain" description="NlpC/P60" evidence="5">
    <location>
        <begin position="130"/>
        <end position="263"/>
    </location>
</feature>
<dbReference type="AlphaFoldDB" id="A0A8J7UU11"/>
<evidence type="ECO:0000256" key="2">
    <source>
        <dbReference type="ARBA" id="ARBA00022670"/>
    </source>
</evidence>
<dbReference type="InterPro" id="IPR038765">
    <property type="entry name" value="Papain-like_cys_pep_sf"/>
</dbReference>
<name>A0A8J7UU11_9BACT</name>
<dbReference type="Pfam" id="PF00877">
    <property type="entry name" value="NLPC_P60"/>
    <property type="match status" value="1"/>
</dbReference>
<dbReference type="PANTHER" id="PTHR47053">
    <property type="entry name" value="MUREIN DD-ENDOPEPTIDASE MEPH-RELATED"/>
    <property type="match status" value="1"/>
</dbReference>
<dbReference type="SUPFAM" id="SSF54001">
    <property type="entry name" value="Cysteine proteinases"/>
    <property type="match status" value="1"/>
</dbReference>
<keyword evidence="4" id="KW-0788">Thiol protease</keyword>
<dbReference type="PANTHER" id="PTHR47053:SF1">
    <property type="entry name" value="MUREIN DD-ENDOPEPTIDASE MEPH-RELATED"/>
    <property type="match status" value="1"/>
</dbReference>
<comment type="similarity">
    <text evidence="1">Belongs to the peptidase C40 family.</text>
</comment>
<dbReference type="PROSITE" id="PS51935">
    <property type="entry name" value="NLPC_P60"/>
    <property type="match status" value="1"/>
</dbReference>
<proteinExistence type="inferred from homology"/>
<organism evidence="6 7">
    <name type="scientific">Natronogracilivirga saccharolytica</name>
    <dbReference type="NCBI Taxonomy" id="2812953"/>
    <lineage>
        <taxon>Bacteria</taxon>
        <taxon>Pseudomonadati</taxon>
        <taxon>Balneolota</taxon>
        <taxon>Balneolia</taxon>
        <taxon>Balneolales</taxon>
        <taxon>Cyclonatronaceae</taxon>
        <taxon>Natronogracilivirga</taxon>
    </lineage>
</organism>
<accession>A0A8J7UU11</accession>
<reference evidence="6" key="1">
    <citation type="submission" date="2021-02" db="EMBL/GenBank/DDBJ databases">
        <title>Natronogracilivirga saccharolytica gen. nov. sp. nov. a new anaerobic, haloalkiliphilic carbohydrate-fermenting bacterium from soda lake and proposing of Cyclonatronumiaceae fam. nov. in the phylum Balneolaeota.</title>
        <authorList>
            <person name="Zhilina T.N."/>
            <person name="Sorokin D.Y."/>
            <person name="Zavarzina D.G."/>
            <person name="Toshchakov S.V."/>
            <person name="Kublanov I.V."/>
        </authorList>
    </citation>
    <scope>NUCLEOTIDE SEQUENCE</scope>
    <source>
        <strain evidence="6">Z-1702</strain>
    </source>
</reference>
<evidence type="ECO:0000256" key="4">
    <source>
        <dbReference type="ARBA" id="ARBA00022807"/>
    </source>
</evidence>
<dbReference type="Proteomes" id="UP000673975">
    <property type="component" value="Unassembled WGS sequence"/>
</dbReference>
<evidence type="ECO:0000313" key="7">
    <source>
        <dbReference type="Proteomes" id="UP000673975"/>
    </source>
</evidence>
<dbReference type="InterPro" id="IPR000064">
    <property type="entry name" value="NLP_P60_dom"/>
</dbReference>
<sequence>MNESNRHGVARIGVVPVRNTPSETSEMVNQLLLGETMRIVSGDEVWTRVVADFDGYEGWVSSNQITSLTSSEFEEWTQHPARKRFPFHSTLAVRPSHRYVQVPAGAYVPLTENGIEWFGDEFRFQSEPDTLAGKTVIETAMGFLGVSYLWGGRTDNGIDCSGFIQTAHMLHDITVPRDSSDQYEAGHRKGVFLNEADPGDIIFFKYQDRPVTHIGFYLGEGLLLHASGQVRIDQINTDFRSDERFQFNESLSEGLVGIIRPFQAHSLNDNLKQ</sequence>
<evidence type="ECO:0000259" key="5">
    <source>
        <dbReference type="PROSITE" id="PS51935"/>
    </source>
</evidence>
<evidence type="ECO:0000256" key="1">
    <source>
        <dbReference type="ARBA" id="ARBA00007074"/>
    </source>
</evidence>
<dbReference type="Gene3D" id="3.90.1720.10">
    <property type="entry name" value="endopeptidase domain like (from Nostoc punctiforme)"/>
    <property type="match status" value="1"/>
</dbReference>
<dbReference type="InterPro" id="IPR041382">
    <property type="entry name" value="SH3_16"/>
</dbReference>
<dbReference type="EMBL" id="JAFIDN010000008">
    <property type="protein sequence ID" value="MBP3193131.1"/>
    <property type="molecule type" value="Genomic_DNA"/>
</dbReference>
<keyword evidence="3" id="KW-0378">Hydrolase</keyword>
<dbReference type="InterPro" id="IPR051202">
    <property type="entry name" value="Peptidase_C40"/>
</dbReference>
<comment type="caution">
    <text evidence="6">The sequence shown here is derived from an EMBL/GenBank/DDBJ whole genome shotgun (WGS) entry which is preliminary data.</text>
</comment>
<dbReference type="Gene3D" id="2.30.30.40">
    <property type="entry name" value="SH3 Domains"/>
    <property type="match status" value="1"/>
</dbReference>
<keyword evidence="2" id="KW-0645">Protease</keyword>
<dbReference type="GO" id="GO:0006508">
    <property type="term" value="P:proteolysis"/>
    <property type="evidence" value="ECO:0007669"/>
    <property type="project" value="UniProtKB-KW"/>
</dbReference>
<gene>
    <name evidence="6" type="ORF">NATSA_10690</name>
</gene>
<protein>
    <submittedName>
        <fullName evidence="6">C40 family peptidase</fullName>
    </submittedName>
</protein>